<keyword evidence="24" id="KW-1185">Reference proteome</keyword>
<comment type="catalytic activity">
    <reaction evidence="7">
        <text>formylthiophene + hydrogen cyanide = (2R)-2-hydroxy-2-(thiophen-2-yl)acetonitrile</text>
        <dbReference type="Rhea" id="RHEA:77455"/>
        <dbReference type="ChEBI" id="CHEBI:18407"/>
        <dbReference type="ChEBI" id="CHEBI:87301"/>
        <dbReference type="ChEBI" id="CHEBI:197332"/>
    </reaction>
</comment>
<dbReference type="PANTHER" id="PTHR10992">
    <property type="entry name" value="METHYLESTERASE FAMILY MEMBER"/>
    <property type="match status" value="1"/>
</dbReference>
<comment type="catalytic activity">
    <reaction evidence="13">
        <text>2,2-dimethylpropanal + hydrogen cyanide = (2S)-2-hydroxy-3,3-dimethylbutanenitrile</text>
        <dbReference type="Rhea" id="RHEA:77407"/>
        <dbReference type="ChEBI" id="CHEBI:18407"/>
        <dbReference type="ChEBI" id="CHEBI:141557"/>
        <dbReference type="ChEBI" id="CHEBI:197355"/>
    </reaction>
</comment>
<evidence type="ECO:0000256" key="14">
    <source>
        <dbReference type="ARBA" id="ARBA00052609"/>
    </source>
</evidence>
<dbReference type="AlphaFoldDB" id="A0A9Q0F972"/>
<evidence type="ECO:0000256" key="6">
    <source>
        <dbReference type="ARBA" id="ARBA00050358"/>
    </source>
</evidence>
<proteinExistence type="inferred from homology"/>
<evidence type="ECO:0000256" key="1">
    <source>
        <dbReference type="ARBA" id="ARBA00022801"/>
    </source>
</evidence>
<evidence type="ECO:0000256" key="19">
    <source>
        <dbReference type="ARBA" id="ARBA00076040"/>
    </source>
</evidence>
<comment type="catalytic activity">
    <reaction evidence="11">
        <text>2-methylpropanal + hydrogen cyanide = (2S)-2-hydroxy-3-methylbutanenitrile</text>
        <dbReference type="Rhea" id="RHEA:77403"/>
        <dbReference type="ChEBI" id="CHEBI:18407"/>
        <dbReference type="ChEBI" id="CHEBI:48943"/>
        <dbReference type="ChEBI" id="CHEBI:197354"/>
    </reaction>
</comment>
<comment type="catalytic activity">
    <reaction evidence="9">
        <text>a disubstituted aliphatic (S)-hydroxynitrile = a ketone + hydrogen cyanide</text>
        <dbReference type="Rhea" id="RHEA:56592"/>
        <dbReference type="ChEBI" id="CHEBI:17087"/>
        <dbReference type="ChEBI" id="CHEBI:18407"/>
        <dbReference type="ChEBI" id="CHEBI:140597"/>
        <dbReference type="EC" id="4.1.2.47"/>
    </reaction>
</comment>
<dbReference type="InterPro" id="IPR029058">
    <property type="entry name" value="AB_hydrolase_fold"/>
</dbReference>
<dbReference type="GO" id="GO:0080031">
    <property type="term" value="F:methyl salicylate esterase activity"/>
    <property type="evidence" value="ECO:0007669"/>
    <property type="project" value="TreeGrafter"/>
</dbReference>
<comment type="catalytic activity">
    <reaction evidence="3">
        <text>4-methoxybenzaldehyde + hydrogen cyanide = (2S)-2-hydroxy-2-(4-methoxyphenyl)acetonitrile</text>
        <dbReference type="Rhea" id="RHEA:77447"/>
        <dbReference type="ChEBI" id="CHEBI:18407"/>
        <dbReference type="ChEBI" id="CHEBI:28235"/>
        <dbReference type="ChEBI" id="CHEBI:197328"/>
    </reaction>
</comment>
<dbReference type="InterPro" id="IPR000073">
    <property type="entry name" value="AB_hydrolase_1"/>
</dbReference>
<comment type="catalytic activity">
    <reaction evidence="6">
        <text>benzaldehyde + hydrogen cyanide = (S)-mandelonitrile</text>
        <dbReference type="Rhea" id="RHEA:77427"/>
        <dbReference type="ChEBI" id="CHEBI:17169"/>
        <dbReference type="ChEBI" id="CHEBI:18407"/>
        <dbReference type="ChEBI" id="CHEBI:36941"/>
    </reaction>
</comment>
<dbReference type="Gene3D" id="3.40.50.1820">
    <property type="entry name" value="alpha/beta hydrolase"/>
    <property type="match status" value="1"/>
</dbReference>
<gene>
    <name evidence="23" type="ORF">Tsubulata_033124</name>
</gene>
<evidence type="ECO:0000256" key="11">
    <source>
        <dbReference type="ARBA" id="ARBA00052033"/>
    </source>
</evidence>
<feature type="non-terminal residue" evidence="23">
    <location>
        <position position="282"/>
    </location>
</feature>
<dbReference type="OrthoDB" id="408373at2759"/>
<accession>A0A9Q0F972</accession>
<dbReference type="PANTHER" id="PTHR10992:SF1083">
    <property type="entry name" value="METHYLESTERASE 1"/>
    <property type="match status" value="1"/>
</dbReference>
<evidence type="ECO:0000256" key="15">
    <source>
        <dbReference type="ARBA" id="ARBA00052826"/>
    </source>
</evidence>
<dbReference type="GO" id="GO:0080032">
    <property type="term" value="F:methyl jasmonate esterase activity"/>
    <property type="evidence" value="ECO:0007669"/>
    <property type="project" value="TreeGrafter"/>
</dbReference>
<evidence type="ECO:0000256" key="2">
    <source>
        <dbReference type="ARBA" id="ARBA00023239"/>
    </source>
</evidence>
<evidence type="ECO:0000256" key="17">
    <source>
        <dbReference type="ARBA" id="ARBA00066572"/>
    </source>
</evidence>
<comment type="catalytic activity">
    <reaction evidence="5">
        <text>2-hydroxy-2-methylpropanenitrile = acetone + hydrogen cyanide</text>
        <dbReference type="Rhea" id="RHEA:11932"/>
        <dbReference type="ChEBI" id="CHEBI:15347"/>
        <dbReference type="ChEBI" id="CHEBI:15348"/>
        <dbReference type="ChEBI" id="CHEBI:18407"/>
    </reaction>
    <physiologicalReaction direction="left-to-right" evidence="5">
        <dbReference type="Rhea" id="RHEA:11933"/>
    </physiologicalReaction>
</comment>
<evidence type="ECO:0000313" key="24">
    <source>
        <dbReference type="Proteomes" id="UP001141552"/>
    </source>
</evidence>
<keyword evidence="1" id="KW-0378">Hydrolase</keyword>
<comment type="caution">
    <text evidence="23">The sequence shown here is derived from an EMBL/GenBank/DDBJ whole genome shotgun (WGS) entry which is preliminary data.</text>
</comment>
<feature type="non-terminal residue" evidence="23">
    <location>
        <position position="1"/>
    </location>
</feature>
<evidence type="ECO:0000256" key="21">
    <source>
        <dbReference type="ARBA" id="ARBA00079794"/>
    </source>
</evidence>
<evidence type="ECO:0000256" key="10">
    <source>
        <dbReference type="ARBA" id="ARBA00051977"/>
    </source>
</evidence>
<evidence type="ECO:0000256" key="12">
    <source>
        <dbReference type="ARBA" id="ARBA00052511"/>
    </source>
</evidence>
<dbReference type="GO" id="GO:0047606">
    <property type="term" value="F:(S)-hydroxynitrile lyase activity"/>
    <property type="evidence" value="ECO:0007669"/>
    <property type="project" value="UniProtKB-EC"/>
</dbReference>
<dbReference type="EC" id="4.1.2.47" evidence="17"/>
<dbReference type="Pfam" id="PF00561">
    <property type="entry name" value="Abhydrolase_1"/>
    <property type="match status" value="1"/>
</dbReference>
<comment type="catalytic activity">
    <reaction evidence="8">
        <text>butan-2-one + hydrogen cyanide = 2-hydroxy-2-methylbutanenitrile</text>
        <dbReference type="Rhea" id="RHEA:77467"/>
        <dbReference type="ChEBI" id="CHEBI:18407"/>
        <dbReference type="ChEBI" id="CHEBI:28398"/>
        <dbReference type="ChEBI" id="CHEBI:60954"/>
    </reaction>
    <physiologicalReaction direction="right-to-left" evidence="8">
        <dbReference type="Rhea" id="RHEA:77469"/>
    </physiologicalReaction>
</comment>
<dbReference type="InterPro" id="IPR045889">
    <property type="entry name" value="MES/HNL"/>
</dbReference>
<keyword evidence="2" id="KW-0456">Lyase</keyword>
<comment type="catalytic activity">
    <reaction evidence="4">
        <text>a monosubstituted aliphatic (S)-hydroxynitrile = an aldehyde + hydrogen cyanide</text>
        <dbReference type="Rhea" id="RHEA:56588"/>
        <dbReference type="ChEBI" id="CHEBI:17478"/>
        <dbReference type="ChEBI" id="CHEBI:18407"/>
        <dbReference type="ChEBI" id="CHEBI:140596"/>
        <dbReference type="EC" id="4.1.2.47"/>
    </reaction>
</comment>
<evidence type="ECO:0000256" key="5">
    <source>
        <dbReference type="ARBA" id="ARBA00050262"/>
    </source>
</evidence>
<comment type="catalytic activity">
    <reaction evidence="15">
        <text>an aromatic (S)-hydroxynitrile = an aromatic aldehyde + hydrogen cyanide</text>
        <dbReference type="Rhea" id="RHEA:54660"/>
        <dbReference type="ChEBI" id="CHEBI:18407"/>
        <dbReference type="ChEBI" id="CHEBI:33855"/>
        <dbReference type="ChEBI" id="CHEBI:138306"/>
        <dbReference type="EC" id="4.1.2.47"/>
    </reaction>
</comment>
<evidence type="ECO:0000313" key="23">
    <source>
        <dbReference type="EMBL" id="KAJ4827269.1"/>
    </source>
</evidence>
<reference evidence="23" key="2">
    <citation type="journal article" date="2023" name="Plants (Basel)">
        <title>Annotation of the Turnera subulata (Passifloraceae) Draft Genome Reveals the S-Locus Evolved after the Divergence of Turneroideae from Passifloroideae in a Stepwise Manner.</title>
        <authorList>
            <person name="Henning P.M."/>
            <person name="Roalson E.H."/>
            <person name="Mir W."/>
            <person name="McCubbin A.G."/>
            <person name="Shore J.S."/>
        </authorList>
    </citation>
    <scope>NUCLEOTIDE SEQUENCE</scope>
    <source>
        <strain evidence="23">F60SS</strain>
    </source>
</reference>
<dbReference type="Proteomes" id="UP001141552">
    <property type="component" value="Unassembled WGS sequence"/>
</dbReference>
<comment type="similarity">
    <text evidence="16">Belongs to the AB hydrolase superfamily. Hydroxynitrile lyase family.</text>
</comment>
<evidence type="ECO:0000256" key="7">
    <source>
        <dbReference type="ARBA" id="ARBA00050608"/>
    </source>
</evidence>
<evidence type="ECO:0000256" key="18">
    <source>
        <dbReference type="ARBA" id="ARBA00069221"/>
    </source>
</evidence>
<dbReference type="GO" id="GO:0009694">
    <property type="term" value="P:jasmonic acid metabolic process"/>
    <property type="evidence" value="ECO:0007669"/>
    <property type="project" value="TreeGrafter"/>
</dbReference>
<name>A0A9Q0F972_9ROSI</name>
<protein>
    <recommendedName>
        <fullName evidence="18">(S)-hydroxynitrile lyase</fullName>
        <ecNumber evidence="17">4.1.2.47</ecNumber>
    </recommendedName>
    <alternativeName>
        <fullName evidence="19">2-hydroxy-2-methylpropanenitrile lyase</fullName>
    </alternativeName>
    <alternativeName>
        <fullName evidence="20">Acetone cyanohydrin lyase</fullName>
    </alternativeName>
    <alternativeName>
        <fullName evidence="21">Hydroxynitrile lyase</fullName>
    </alternativeName>
</protein>
<evidence type="ECO:0000259" key="22">
    <source>
        <dbReference type="Pfam" id="PF00561"/>
    </source>
</evidence>
<comment type="catalytic activity">
    <reaction evidence="14">
        <text>cyclohexanecarbaldehyde + hydrogen cyanide = (2S)-2-cyclohexyl-2-hydroxyacetonitrile</text>
        <dbReference type="Rhea" id="RHEA:77423"/>
        <dbReference type="ChEBI" id="CHEBI:18407"/>
        <dbReference type="ChEBI" id="CHEBI:197359"/>
        <dbReference type="ChEBI" id="CHEBI:197360"/>
    </reaction>
</comment>
<evidence type="ECO:0000256" key="9">
    <source>
        <dbReference type="ARBA" id="ARBA00051735"/>
    </source>
</evidence>
<dbReference type="GO" id="GO:0009696">
    <property type="term" value="P:salicylic acid metabolic process"/>
    <property type="evidence" value="ECO:0007669"/>
    <property type="project" value="TreeGrafter"/>
</dbReference>
<sequence>DKQAHFVLVHGACHGAWSWYKLKPLLEAAGHRVTLLDLAAAGIDGKAIHDVHTFSAHTQPLLDFLASLKPNEKVILVGHSLGGLSAALAVDRFPEKISCAVFLAAFMPDTTHKPSFVLDQKYRERTPAEDWLDIEFAPYSSSQHHMTTMFFGPKFLAKFYRVCSIEELAKTLVRPGSLFLHDLSTLNNYSVEGYGSVPRAYIICNEDEVIPPEFQRWMIKNSTVQEVMEIIGADHMSMRPLHVLASPIKLEKENLISWCRQLAQARNILELVDEKLKDEYNQ</sequence>
<organism evidence="23 24">
    <name type="scientific">Turnera subulata</name>
    <dbReference type="NCBI Taxonomy" id="218843"/>
    <lineage>
        <taxon>Eukaryota</taxon>
        <taxon>Viridiplantae</taxon>
        <taxon>Streptophyta</taxon>
        <taxon>Embryophyta</taxon>
        <taxon>Tracheophyta</taxon>
        <taxon>Spermatophyta</taxon>
        <taxon>Magnoliopsida</taxon>
        <taxon>eudicotyledons</taxon>
        <taxon>Gunneridae</taxon>
        <taxon>Pentapetalae</taxon>
        <taxon>rosids</taxon>
        <taxon>fabids</taxon>
        <taxon>Malpighiales</taxon>
        <taxon>Passifloraceae</taxon>
        <taxon>Turnera</taxon>
    </lineage>
</organism>
<evidence type="ECO:0000256" key="3">
    <source>
        <dbReference type="ARBA" id="ARBA00050104"/>
    </source>
</evidence>
<reference evidence="23" key="1">
    <citation type="submission" date="2022-02" db="EMBL/GenBank/DDBJ databases">
        <authorList>
            <person name="Henning P.M."/>
            <person name="McCubbin A.G."/>
            <person name="Shore J.S."/>
        </authorList>
    </citation>
    <scope>NUCLEOTIDE SEQUENCE</scope>
    <source>
        <strain evidence="23">F60SS</strain>
        <tissue evidence="23">Leaves</tissue>
    </source>
</reference>
<evidence type="ECO:0000256" key="8">
    <source>
        <dbReference type="ARBA" id="ARBA00051647"/>
    </source>
</evidence>
<dbReference type="EMBL" id="JAKUCV010006451">
    <property type="protein sequence ID" value="KAJ4827269.1"/>
    <property type="molecule type" value="Genomic_DNA"/>
</dbReference>
<comment type="catalytic activity">
    <reaction evidence="12">
        <text>3-formylthiophene + hydrogen cyanide = (2S)-2-hydroxy-2-(thiophen-3-yl)acetonitrile</text>
        <dbReference type="Rhea" id="RHEA:77459"/>
        <dbReference type="ChEBI" id="CHEBI:18407"/>
        <dbReference type="ChEBI" id="CHEBI:87611"/>
        <dbReference type="ChEBI" id="CHEBI:197333"/>
    </reaction>
</comment>
<dbReference type="FunFam" id="3.40.50.1820:FF:000051">
    <property type="entry name" value="(S)-hydroxynitrile lyase"/>
    <property type="match status" value="1"/>
</dbReference>
<dbReference type="SUPFAM" id="SSF53474">
    <property type="entry name" value="alpha/beta-Hydrolases"/>
    <property type="match status" value="1"/>
</dbReference>
<evidence type="ECO:0000256" key="20">
    <source>
        <dbReference type="ARBA" id="ARBA00078291"/>
    </source>
</evidence>
<comment type="catalytic activity">
    <reaction evidence="10">
        <text>acrolein + hydrogen cyanide = (2S)-2-hydroxybut-3-enenitrile</text>
        <dbReference type="Rhea" id="RHEA:77411"/>
        <dbReference type="ChEBI" id="CHEBI:15368"/>
        <dbReference type="ChEBI" id="CHEBI:18407"/>
        <dbReference type="ChEBI" id="CHEBI:197356"/>
    </reaction>
</comment>
<evidence type="ECO:0000256" key="13">
    <source>
        <dbReference type="ARBA" id="ARBA00052600"/>
    </source>
</evidence>
<dbReference type="GO" id="GO:0080030">
    <property type="term" value="F:methyl indole-3-acetate esterase activity"/>
    <property type="evidence" value="ECO:0007669"/>
    <property type="project" value="TreeGrafter"/>
</dbReference>
<evidence type="ECO:0000256" key="16">
    <source>
        <dbReference type="ARBA" id="ARBA00060885"/>
    </source>
</evidence>
<feature type="domain" description="AB hydrolase-1" evidence="22">
    <location>
        <begin position="5"/>
        <end position="237"/>
    </location>
</feature>
<evidence type="ECO:0000256" key="4">
    <source>
        <dbReference type="ARBA" id="ARBA00050241"/>
    </source>
</evidence>